<protein>
    <recommendedName>
        <fullName evidence="8">Prepilin-type N-terminal cleavage/methylation domain-containing protein</fullName>
    </recommendedName>
</protein>
<dbReference type="InParanoid" id="Q9RUZ6"/>
<keyword evidence="4" id="KW-0998">Cell outer membrane</keyword>
<keyword evidence="5" id="KW-0472">Membrane</keyword>
<accession>Q9RUZ6</accession>
<dbReference type="InterPro" id="IPR045584">
    <property type="entry name" value="Pilin-like"/>
</dbReference>
<dbReference type="PROSITE" id="PS00409">
    <property type="entry name" value="PROKAR_NTER_METHYL"/>
    <property type="match status" value="1"/>
</dbReference>
<keyword evidence="5" id="KW-0812">Transmembrane</keyword>
<evidence type="ECO:0000256" key="1">
    <source>
        <dbReference type="ARBA" id="ARBA00004203"/>
    </source>
</evidence>
<dbReference type="NCBIfam" id="TIGR02532">
    <property type="entry name" value="IV_pilin_GFxxxE"/>
    <property type="match status" value="1"/>
</dbReference>
<dbReference type="PATRIC" id="fig|243230.17.peg.1429"/>
<reference evidence="6 7" key="1">
    <citation type="journal article" date="1999" name="Science">
        <title>Genome sequence of the radioresistant bacterium Deinococcus radiodurans R1.</title>
        <authorList>
            <person name="White O."/>
            <person name="Eisen J.A."/>
            <person name="Heidelberg J.F."/>
            <person name="Hickey E.K."/>
            <person name="Peterson J.D."/>
            <person name="Dodson R.J."/>
            <person name="Haft D.H."/>
            <person name="Gwinn M.L."/>
            <person name="Nelson W.C."/>
            <person name="Richardson D.L."/>
            <person name="Moffat K.S."/>
            <person name="Qin H."/>
            <person name="Jiang L."/>
            <person name="Pamphile W."/>
            <person name="Crosby M."/>
            <person name="Shen M."/>
            <person name="Vamathevan J.J."/>
            <person name="Lam P."/>
            <person name="McDonald L."/>
            <person name="Utterback T."/>
            <person name="Zalewski C."/>
            <person name="Makarova K.S."/>
            <person name="Aravind L."/>
            <person name="Daly M.J."/>
            <person name="Minton K.W."/>
            <person name="Fleischmann R.D."/>
            <person name="Ketchum K.A."/>
            <person name="Nelson K.E."/>
            <person name="Salzberg S."/>
            <person name="Smith H.O."/>
            <person name="Venter J.C."/>
            <person name="Fraser C.M."/>
        </authorList>
    </citation>
    <scope>NUCLEOTIDE SEQUENCE [LARGE SCALE GENOMIC DNA]</scope>
    <source>
        <strain evidence="7">ATCC 13939 / DSM 20539 / JCM 16871 / LMG 4051 / NBRC 15346 / NCIMB 9279 / R1 / VKM B-1422</strain>
    </source>
</reference>
<dbReference type="HOGENOM" id="CLU_081518_0_0_0"/>
<dbReference type="Pfam" id="PF07963">
    <property type="entry name" value="N_methyl"/>
    <property type="match status" value="1"/>
</dbReference>
<gene>
    <name evidence="6" type="ordered locus">DR_1234</name>
</gene>
<dbReference type="RefSeq" id="WP_010887877.1">
    <property type="nucleotide sequence ID" value="NZ_CP038991.1"/>
</dbReference>
<keyword evidence="7" id="KW-1185">Reference proteome</keyword>
<comment type="subcellular location">
    <subcellularLocation>
        <location evidence="1">Cell outer membrane</location>
        <topology evidence="1">Single-pass membrane protein</topology>
    </subcellularLocation>
    <subcellularLocation>
        <location evidence="2">Periplasm</location>
    </subcellularLocation>
</comment>
<dbReference type="InterPro" id="IPR012902">
    <property type="entry name" value="N_methyl_site"/>
</dbReference>
<evidence type="ECO:0008006" key="8">
    <source>
        <dbReference type="Google" id="ProtNLM"/>
    </source>
</evidence>
<dbReference type="SUPFAM" id="SSF54523">
    <property type="entry name" value="Pili subunits"/>
    <property type="match status" value="1"/>
</dbReference>
<dbReference type="STRING" id="243230.DR_1234"/>
<dbReference type="EnsemblBacteria" id="AAF10807">
    <property type="protein sequence ID" value="AAF10807"/>
    <property type="gene ID" value="DR_1234"/>
</dbReference>
<keyword evidence="5" id="KW-1133">Transmembrane helix</keyword>
<dbReference type="eggNOG" id="COG4968">
    <property type="taxonomic scope" value="Bacteria"/>
</dbReference>
<dbReference type="Proteomes" id="UP000002524">
    <property type="component" value="Chromosome 1"/>
</dbReference>
<feature type="transmembrane region" description="Helical" evidence="5">
    <location>
        <begin position="12"/>
        <end position="36"/>
    </location>
</feature>
<name>Q9RUZ6_DEIRA</name>
<evidence type="ECO:0000256" key="5">
    <source>
        <dbReference type="SAM" id="Phobius"/>
    </source>
</evidence>
<dbReference type="PIR" id="C75421">
    <property type="entry name" value="C75421"/>
</dbReference>
<sequence length="293" mass="30655">MNCSETQMKSEGFTLVELLVALALLGIVLSALVTFFSQGSRVSTQSSSRAELQQEVLNAQQLIVGKLKEAWYIYPAGQTLQLGSSSTSTANLRQNPVTGTPRGGFANWLTGTDPILAVILPPKSVGTCPTTAPGGGSGAEFCYRFFAYYPVKRSTWVSGTGGTTAPTASNPGDEPNNDAVWVLAEYRKTLYGFSSGDTVPTTTLDGGDANLLTDYIAPTVVTTGFTTSANTYTMFDLKSASGTVTSGANPVTGVTLNLATIRNTGGKVLRLPDATGTYSITIYPTNLGKVAAN</sequence>
<evidence type="ECO:0000313" key="7">
    <source>
        <dbReference type="Proteomes" id="UP000002524"/>
    </source>
</evidence>
<dbReference type="EMBL" id="AE000513">
    <property type="protein sequence ID" value="AAF10807.1"/>
    <property type="molecule type" value="Genomic_DNA"/>
</dbReference>
<evidence type="ECO:0000256" key="3">
    <source>
        <dbReference type="ARBA" id="ARBA00022764"/>
    </source>
</evidence>
<evidence type="ECO:0000256" key="4">
    <source>
        <dbReference type="ARBA" id="ARBA00023237"/>
    </source>
</evidence>
<evidence type="ECO:0000256" key="2">
    <source>
        <dbReference type="ARBA" id="ARBA00004418"/>
    </source>
</evidence>
<organism evidence="6 7">
    <name type="scientific">Deinococcus radiodurans (strain ATCC 13939 / DSM 20539 / JCM 16871 / CCUG 27074 / LMG 4051 / NBRC 15346 / NCIMB 9279 / VKM B-1422 / R1)</name>
    <dbReference type="NCBI Taxonomy" id="243230"/>
    <lineage>
        <taxon>Bacteria</taxon>
        <taxon>Thermotogati</taxon>
        <taxon>Deinococcota</taxon>
        <taxon>Deinococci</taxon>
        <taxon>Deinococcales</taxon>
        <taxon>Deinococcaceae</taxon>
        <taxon>Deinococcus</taxon>
    </lineage>
</organism>
<evidence type="ECO:0000313" key="6">
    <source>
        <dbReference type="EMBL" id="AAF10807.1"/>
    </source>
</evidence>
<proteinExistence type="predicted"/>
<dbReference type="OrthoDB" id="63128at2"/>
<dbReference type="KEGG" id="dra:DR_1234"/>
<dbReference type="AlphaFoldDB" id="Q9RUZ6"/>
<dbReference type="GO" id="GO:0009279">
    <property type="term" value="C:cell outer membrane"/>
    <property type="evidence" value="ECO:0007669"/>
    <property type="project" value="UniProtKB-SubCell"/>
</dbReference>
<keyword evidence="3" id="KW-0574">Periplasm</keyword>
<dbReference type="GO" id="GO:0042597">
    <property type="term" value="C:periplasmic space"/>
    <property type="evidence" value="ECO:0007669"/>
    <property type="project" value="UniProtKB-SubCell"/>
</dbReference>
<dbReference type="PaxDb" id="243230-DR_1234"/>